<feature type="compositionally biased region" description="Basic and acidic residues" evidence="1">
    <location>
        <begin position="1"/>
        <end position="14"/>
    </location>
</feature>
<comment type="caution">
    <text evidence="2">The sequence shown here is derived from an EMBL/GenBank/DDBJ whole genome shotgun (WGS) entry which is preliminary data.</text>
</comment>
<evidence type="ECO:0000313" key="3">
    <source>
        <dbReference type="Proteomes" id="UP001159363"/>
    </source>
</evidence>
<feature type="compositionally biased region" description="Polar residues" evidence="1">
    <location>
        <begin position="16"/>
        <end position="27"/>
    </location>
</feature>
<proteinExistence type="predicted"/>
<feature type="region of interest" description="Disordered" evidence="1">
    <location>
        <begin position="122"/>
        <end position="143"/>
    </location>
</feature>
<name>A0ABQ9HDR6_9NEOP</name>
<dbReference type="EMBL" id="JARBHB010000005">
    <property type="protein sequence ID" value="KAJ8882399.1"/>
    <property type="molecule type" value="Genomic_DNA"/>
</dbReference>
<feature type="region of interest" description="Disordered" evidence="1">
    <location>
        <begin position="600"/>
        <end position="621"/>
    </location>
</feature>
<reference evidence="2 3" key="1">
    <citation type="submission" date="2023-02" db="EMBL/GenBank/DDBJ databases">
        <title>LHISI_Scaffold_Assembly.</title>
        <authorList>
            <person name="Stuart O.P."/>
            <person name="Cleave R."/>
            <person name="Magrath M.J.L."/>
            <person name="Mikheyev A.S."/>
        </authorList>
    </citation>
    <scope>NUCLEOTIDE SEQUENCE [LARGE SCALE GENOMIC DNA]</scope>
    <source>
        <strain evidence="2">Daus_M_001</strain>
        <tissue evidence="2">Leg muscle</tissue>
    </source>
</reference>
<dbReference type="Proteomes" id="UP001159363">
    <property type="component" value="Chromosome 4"/>
</dbReference>
<evidence type="ECO:0000313" key="2">
    <source>
        <dbReference type="EMBL" id="KAJ8882399.1"/>
    </source>
</evidence>
<accession>A0ABQ9HDR6</accession>
<sequence length="621" mass="68903">MQGHEEREYLEKTHLPTATSAKFSTFKHSGDPDALSDLVRLRGTPRSSYAPQDGWKQPTKPLARCEDNSRLEGGAPEMTDASSRWGQWARAPPTDQTLRSARVGAILYAPYDTRRLYSRLDCSPPTKANRVQSPNGSPPDVRKWGSCRTMPLVGEFSKGTPLSSALAFRRCPILTSFHPHQLFKPRSRGGQNKLGAGFVPRNVCFCTIPVLDERSQFIRTPSPLQTVHVVYFSPSSAFPFTISFPAVMASNVKNRALRLVAMKHLVRVAESPLPLSLSRPQTLERTPERKKVTLSITSAKRDVHINVRIGSVWSSRLACFTSLRTSAIVEAWGHGSDTPSGPLSTHGDPRFHVPPLSNADWDPHPLSLWESLSSRIVRGICHDGFGRQLVPKTDSRYLGPATWRSNDENTEEFWNLRFARPTELDKDGTFPLQSKGGISRAKFGDILREILKMLSVTKVKVKRQDHLWSSARCHVQDGSTPLCHVPHNISTKTNRGRLAEKKVTSHPPQRLGDIYYCVKAAKVVAPLNIIPPLLHPLPRSLCRLAGTQPENGHDQKELPRHSISVCSSALCWRISKAEGGRSCGTPSILDGAISADSNWTQSSRYDADPNQGLAPRRPPLL</sequence>
<evidence type="ECO:0000256" key="1">
    <source>
        <dbReference type="SAM" id="MobiDB-lite"/>
    </source>
</evidence>
<keyword evidence="3" id="KW-1185">Reference proteome</keyword>
<organism evidence="2 3">
    <name type="scientific">Dryococelus australis</name>
    <dbReference type="NCBI Taxonomy" id="614101"/>
    <lineage>
        <taxon>Eukaryota</taxon>
        <taxon>Metazoa</taxon>
        <taxon>Ecdysozoa</taxon>
        <taxon>Arthropoda</taxon>
        <taxon>Hexapoda</taxon>
        <taxon>Insecta</taxon>
        <taxon>Pterygota</taxon>
        <taxon>Neoptera</taxon>
        <taxon>Polyneoptera</taxon>
        <taxon>Phasmatodea</taxon>
        <taxon>Verophasmatodea</taxon>
        <taxon>Anareolatae</taxon>
        <taxon>Phasmatidae</taxon>
        <taxon>Eurycanthinae</taxon>
        <taxon>Dryococelus</taxon>
    </lineage>
</organism>
<protein>
    <submittedName>
        <fullName evidence="2">Uncharacterized protein</fullName>
    </submittedName>
</protein>
<gene>
    <name evidence="2" type="ORF">PR048_014207</name>
</gene>
<feature type="region of interest" description="Disordered" evidence="1">
    <location>
        <begin position="1"/>
        <end position="37"/>
    </location>
</feature>